<sequence>MPVVVRVRVNVSSCSCSCSRNKSMSRQNPTPTLTNKNKMNTSRITHGSMTCGGGVRSFSSSSSFCKQSPTLSRWCTCFPSSLSSSSSSCLSSSSSSALRAHSEEAWDTFDRDADADLKLGFGTPLLTALTERASSLHFHSGSSDDEKADMDEVPFYTPGHKRGNLNLHDDERQTHVNASLHPLLALDVPELEEVDNLFAPTGVIKQAQQLTARLYGAATTMFSVNGSTAGVAAAILATCDEKRALVLPRDAHQSALNGLVLSGAKPVYLPAHLVHGGDVSNGTNAEDVEQALATNQGDVGAVLVVSPTYHGMCADVKAFAQVCQRHGVPLLVDEAHGAHLGLCDLLPASALQCGADVAVQSTHKALGALSQCAVVHLAHDARVSEDTLRQALLMLTSTSPNYALLASIDSARAAVDGDHGKRVITRATELAIDTRRRIIDDVAWRCLPSDDPWKITVLLEDADSWCGDTLDDFLCDDHGVVCELARNKSVLFAWGIGSTQEHANRLVDALGLAREAMLSSSSASRQATATAAMPPLSSANFSMTPRAAFFARKERIPLEQAVGRVSAESLAPYPPGIPLVLPGETLTADMLDALKAFARQGGAISGASDPSMCTVRVLL</sequence>
<feature type="region of interest" description="Disordered" evidence="6">
    <location>
        <begin position="24"/>
        <end position="43"/>
    </location>
</feature>
<evidence type="ECO:0000313" key="9">
    <source>
        <dbReference type="EMBL" id="GHP05742.1"/>
    </source>
</evidence>
<evidence type="ECO:0000259" key="8">
    <source>
        <dbReference type="Pfam" id="PF03711"/>
    </source>
</evidence>
<feature type="domain" description="Orn/Lys/Arg decarboxylase C-terminal" evidence="8">
    <location>
        <begin position="539"/>
        <end position="598"/>
    </location>
</feature>
<dbReference type="GO" id="GO:0016831">
    <property type="term" value="F:carboxy-lyase activity"/>
    <property type="evidence" value="ECO:0007669"/>
    <property type="project" value="UniProtKB-KW"/>
</dbReference>
<proteinExistence type="inferred from homology"/>
<keyword evidence="4" id="KW-0663">Pyridoxal phosphate</keyword>
<dbReference type="InterPro" id="IPR036633">
    <property type="entry name" value="Prn/Lys/Arg_de-COase_C_sf"/>
</dbReference>
<name>A0A830HG70_9CHLO</name>
<dbReference type="InterPro" id="IPR015421">
    <property type="entry name" value="PyrdxlP-dep_Trfase_major"/>
</dbReference>
<keyword evidence="3" id="KW-0210">Decarboxylase</keyword>
<evidence type="ECO:0000313" key="10">
    <source>
        <dbReference type="Proteomes" id="UP000660262"/>
    </source>
</evidence>
<gene>
    <name evidence="9" type="ORF">PPROV_000449100</name>
</gene>
<dbReference type="InterPro" id="IPR015424">
    <property type="entry name" value="PyrdxlP-dep_Trfase"/>
</dbReference>
<keyword evidence="10" id="KW-1185">Reference proteome</keyword>
<organism evidence="9 10">
    <name type="scientific">Pycnococcus provasolii</name>
    <dbReference type="NCBI Taxonomy" id="41880"/>
    <lineage>
        <taxon>Eukaryota</taxon>
        <taxon>Viridiplantae</taxon>
        <taxon>Chlorophyta</taxon>
        <taxon>Pseudoscourfieldiophyceae</taxon>
        <taxon>Pseudoscourfieldiales</taxon>
        <taxon>Pycnococcaceae</taxon>
        <taxon>Pycnococcus</taxon>
    </lineage>
</organism>
<dbReference type="EMBL" id="BNJQ01000011">
    <property type="protein sequence ID" value="GHP05742.1"/>
    <property type="molecule type" value="Genomic_DNA"/>
</dbReference>
<reference evidence="9" key="1">
    <citation type="submission" date="2020-10" db="EMBL/GenBank/DDBJ databases">
        <title>Unveiling of a novel bifunctional photoreceptor, Dualchrome1, isolated from a cosmopolitan green alga.</title>
        <authorList>
            <person name="Suzuki S."/>
            <person name="Kawachi M."/>
        </authorList>
    </citation>
    <scope>NUCLEOTIDE SEQUENCE</scope>
    <source>
        <strain evidence="9">NIES 2893</strain>
    </source>
</reference>
<dbReference type="SUPFAM" id="SSF53383">
    <property type="entry name" value="PLP-dependent transferases"/>
    <property type="match status" value="1"/>
</dbReference>
<accession>A0A830HG70</accession>
<evidence type="ECO:0000256" key="1">
    <source>
        <dbReference type="ARBA" id="ARBA00001933"/>
    </source>
</evidence>
<evidence type="ECO:0000256" key="2">
    <source>
        <dbReference type="ARBA" id="ARBA00010671"/>
    </source>
</evidence>
<comment type="similarity">
    <text evidence="2">Belongs to the Orn/Lys/Arg decarboxylase class-I family.</text>
</comment>
<feature type="domain" description="Orn/Lys/Arg decarboxylases family 1 pyridoxal-P attachment site" evidence="7">
    <location>
        <begin position="148"/>
        <end position="438"/>
    </location>
</feature>
<dbReference type="Gene3D" id="3.90.100.10">
    <property type="entry name" value="Orn/Lys/Arg decarboxylase, C-terminal domain"/>
    <property type="match status" value="1"/>
</dbReference>
<dbReference type="OrthoDB" id="5978656at2759"/>
<dbReference type="SUPFAM" id="SSF55904">
    <property type="entry name" value="Ornithine decarboxylase C-terminal domain"/>
    <property type="match status" value="1"/>
</dbReference>
<keyword evidence="5" id="KW-0456">Lyase</keyword>
<protein>
    <recommendedName>
        <fullName evidence="11">Orn/Lys/Arg decarboxylases family 1 pyridoxal-P attachment site domain-containing protein</fullName>
    </recommendedName>
</protein>
<dbReference type="AlphaFoldDB" id="A0A830HG70"/>
<dbReference type="InterPro" id="IPR000310">
    <property type="entry name" value="Orn/Lys/Arg_deCO2ase_major_dom"/>
</dbReference>
<dbReference type="PANTHER" id="PTHR43277">
    <property type="entry name" value="ARGININE DECARBOXYLASE"/>
    <property type="match status" value="1"/>
</dbReference>
<dbReference type="Proteomes" id="UP000660262">
    <property type="component" value="Unassembled WGS sequence"/>
</dbReference>
<dbReference type="Pfam" id="PF03711">
    <property type="entry name" value="OKR_DC_1_C"/>
    <property type="match status" value="1"/>
</dbReference>
<evidence type="ECO:0000256" key="4">
    <source>
        <dbReference type="ARBA" id="ARBA00022898"/>
    </source>
</evidence>
<evidence type="ECO:0008006" key="11">
    <source>
        <dbReference type="Google" id="ProtNLM"/>
    </source>
</evidence>
<evidence type="ECO:0000256" key="6">
    <source>
        <dbReference type="SAM" id="MobiDB-lite"/>
    </source>
</evidence>
<dbReference type="PANTHER" id="PTHR43277:SF4">
    <property type="entry name" value="ARGININE DECARBOXYLASE"/>
    <property type="match status" value="1"/>
</dbReference>
<dbReference type="Pfam" id="PF01276">
    <property type="entry name" value="OKR_DC_1"/>
    <property type="match status" value="1"/>
</dbReference>
<comment type="caution">
    <text evidence="9">The sequence shown here is derived from an EMBL/GenBank/DDBJ whole genome shotgun (WGS) entry which is preliminary data.</text>
</comment>
<evidence type="ECO:0000259" key="7">
    <source>
        <dbReference type="Pfam" id="PF01276"/>
    </source>
</evidence>
<dbReference type="Gene3D" id="3.40.640.10">
    <property type="entry name" value="Type I PLP-dependent aspartate aminotransferase-like (Major domain)"/>
    <property type="match status" value="1"/>
</dbReference>
<evidence type="ECO:0000256" key="3">
    <source>
        <dbReference type="ARBA" id="ARBA00022793"/>
    </source>
</evidence>
<comment type="cofactor">
    <cofactor evidence="1">
        <name>pyridoxal 5'-phosphate</name>
        <dbReference type="ChEBI" id="CHEBI:597326"/>
    </cofactor>
</comment>
<dbReference type="InterPro" id="IPR052357">
    <property type="entry name" value="Orn_Lys_Arg_decarboxylase-I"/>
</dbReference>
<dbReference type="InterPro" id="IPR008286">
    <property type="entry name" value="Prn/Lys/Arg_de-COase_C"/>
</dbReference>
<evidence type="ECO:0000256" key="5">
    <source>
        <dbReference type="ARBA" id="ARBA00023239"/>
    </source>
</evidence>